<gene>
    <name evidence="1" type="ORF">ABEG17_12950</name>
</gene>
<dbReference type="EMBL" id="CP157483">
    <property type="protein sequence ID" value="XBO42480.1"/>
    <property type="molecule type" value="Genomic_DNA"/>
</dbReference>
<reference evidence="1" key="1">
    <citation type="submission" date="2024-05" db="EMBL/GenBank/DDBJ databases">
        <authorList>
            <person name="Kim S."/>
            <person name="Heo J."/>
            <person name="Choi H."/>
            <person name="Choi Y."/>
            <person name="Kwon S.-W."/>
            <person name="Kim Y."/>
        </authorList>
    </citation>
    <scope>NUCLEOTIDE SEQUENCE</scope>
    <source>
        <strain evidence="1">KACC 23699</strain>
    </source>
</reference>
<dbReference type="Pfam" id="PF11746">
    <property type="entry name" value="DUF3303"/>
    <property type="match status" value="1"/>
</dbReference>
<dbReference type="AlphaFoldDB" id="A0AAU7JQ95"/>
<proteinExistence type="predicted"/>
<sequence length="98" mass="10537">MLMHVIWEFVDSSEDGTARSLAVFQGWTPPPGADFHGFYGFADAEGGVAIIEVDSAATLARTVAPFTPWLRFTARPIHPIEESAAISGEGIAFRATID</sequence>
<organism evidence="1">
    <name type="scientific">Pedococcus sp. KACC 23699</name>
    <dbReference type="NCBI Taxonomy" id="3149228"/>
    <lineage>
        <taxon>Bacteria</taxon>
        <taxon>Bacillati</taxon>
        <taxon>Actinomycetota</taxon>
        <taxon>Actinomycetes</taxon>
        <taxon>Micrococcales</taxon>
        <taxon>Intrasporangiaceae</taxon>
        <taxon>Pedococcus</taxon>
    </lineage>
</organism>
<dbReference type="RefSeq" id="WP_406829900.1">
    <property type="nucleotide sequence ID" value="NZ_CP157483.1"/>
</dbReference>
<dbReference type="InterPro" id="IPR021734">
    <property type="entry name" value="DUF3303"/>
</dbReference>
<name>A0AAU7JQ95_9MICO</name>
<protein>
    <submittedName>
        <fullName evidence="1">DUF3303 family protein</fullName>
    </submittedName>
</protein>
<evidence type="ECO:0000313" key="1">
    <source>
        <dbReference type="EMBL" id="XBO42480.1"/>
    </source>
</evidence>
<accession>A0AAU7JQ95</accession>